<keyword evidence="1" id="KW-0732">Signal</keyword>
<dbReference type="Proteomes" id="UP000824782">
    <property type="component" value="Unassembled WGS sequence"/>
</dbReference>
<evidence type="ECO:0000313" key="2">
    <source>
        <dbReference type="EMBL" id="KAG8541385.1"/>
    </source>
</evidence>
<dbReference type="EMBL" id="WNYA01007703">
    <property type="protein sequence ID" value="KAG8541385.1"/>
    <property type="molecule type" value="Genomic_DNA"/>
</dbReference>
<keyword evidence="3" id="KW-1185">Reference proteome</keyword>
<accession>A0AAV6Z262</accession>
<name>A0AAV6Z262_ENGPU</name>
<gene>
    <name evidence="2" type="ORF">GDO81_029139</name>
</gene>
<protein>
    <recommendedName>
        <fullName evidence="4">Secreted protein</fullName>
    </recommendedName>
</protein>
<dbReference type="AlphaFoldDB" id="A0AAV6Z262"/>
<evidence type="ECO:0000256" key="1">
    <source>
        <dbReference type="SAM" id="SignalP"/>
    </source>
</evidence>
<feature type="signal peptide" evidence="1">
    <location>
        <begin position="1"/>
        <end position="19"/>
    </location>
</feature>
<reference evidence="2" key="1">
    <citation type="thesis" date="2020" institute="ProQuest LLC" country="789 East Eisenhower Parkway, Ann Arbor, MI, USA">
        <title>Comparative Genomics and Chromosome Evolution.</title>
        <authorList>
            <person name="Mudd A.B."/>
        </authorList>
    </citation>
    <scope>NUCLEOTIDE SEQUENCE</scope>
    <source>
        <strain evidence="2">237g6f4</strain>
        <tissue evidence="2">Blood</tissue>
    </source>
</reference>
<sequence>MAIVCFHVVFSCSLAGVVACPCVSPSCPLLAPLSFLSPPPARLHPPPPLLAGRPPRNPLLKSFPRLWRASCPCTRAAPASSSSGDAACPPSIPAPYVSVHLPAWQISHH</sequence>
<evidence type="ECO:0000313" key="3">
    <source>
        <dbReference type="Proteomes" id="UP000824782"/>
    </source>
</evidence>
<comment type="caution">
    <text evidence="2">The sequence shown here is derived from an EMBL/GenBank/DDBJ whole genome shotgun (WGS) entry which is preliminary data.</text>
</comment>
<organism evidence="2 3">
    <name type="scientific">Engystomops pustulosus</name>
    <name type="common">Tungara frog</name>
    <name type="synonym">Physalaemus pustulosus</name>
    <dbReference type="NCBI Taxonomy" id="76066"/>
    <lineage>
        <taxon>Eukaryota</taxon>
        <taxon>Metazoa</taxon>
        <taxon>Chordata</taxon>
        <taxon>Craniata</taxon>
        <taxon>Vertebrata</taxon>
        <taxon>Euteleostomi</taxon>
        <taxon>Amphibia</taxon>
        <taxon>Batrachia</taxon>
        <taxon>Anura</taxon>
        <taxon>Neobatrachia</taxon>
        <taxon>Hyloidea</taxon>
        <taxon>Leptodactylidae</taxon>
        <taxon>Leiuperinae</taxon>
        <taxon>Engystomops</taxon>
    </lineage>
</organism>
<proteinExistence type="predicted"/>
<evidence type="ECO:0008006" key="4">
    <source>
        <dbReference type="Google" id="ProtNLM"/>
    </source>
</evidence>
<feature type="chain" id="PRO_5043764773" description="Secreted protein" evidence="1">
    <location>
        <begin position="20"/>
        <end position="109"/>
    </location>
</feature>